<evidence type="ECO:0000313" key="3">
    <source>
        <dbReference type="EMBL" id="MFD2564636.1"/>
    </source>
</evidence>
<reference evidence="4" key="1">
    <citation type="journal article" date="2019" name="Int. J. Syst. Evol. Microbiol.">
        <title>The Global Catalogue of Microorganisms (GCM) 10K type strain sequencing project: providing services to taxonomists for standard genome sequencing and annotation.</title>
        <authorList>
            <consortium name="The Broad Institute Genomics Platform"/>
            <consortium name="The Broad Institute Genome Sequencing Center for Infectious Disease"/>
            <person name="Wu L."/>
            <person name="Ma J."/>
        </authorList>
    </citation>
    <scope>NUCLEOTIDE SEQUENCE [LARGE SCALE GENOMIC DNA]</scope>
    <source>
        <strain evidence="4">KCTC 52274</strain>
    </source>
</reference>
<dbReference type="SMART" id="SM00710">
    <property type="entry name" value="PbH1"/>
    <property type="match status" value="4"/>
</dbReference>
<sequence length="596" mass="65681">MYTSSSEKIILAPNKYVLVVLGILLFTSTKSSSHSAEITFHSSIIVTSLNRGSTKITKDFIYYQTNNQTDYHVGPGQSLSTISEVPWATLQPGDRVFIHWKETPYKEKWVINRQGTENQRIEIIGVNGPQGQQPIIDGNDAVTVSGVNYWNEERGVIKIGGFNVPADGLPNYITIENLEIRSGRSPYQFTNDNGQTSTYSDNAASIFVEKAANLIIRNCTLNDSGNGLFVAASNGNTENILIEKNYIYDNGIDGSIFQHNTYTAAIGITYQFNRFGPLRSGARGNNLKDRSAGLVVRNNWIEGGNRQLDLVDAEDSQVLVNHPNYNTTHVYGNILIEPDGAGNSQVIHYGGDSGTQSDYRKGTLYFYNNTIISTRTSNTTLISLSTNDETASVFNNIVYTTATGSSFAMISNNGTFNMHHNWLKTGWKDCHCTPNGVVNDTGNNLVGSDPLFEDFDAQNFRLQENSPLINQGDAILAVLLPDYNISQEYVKHQNSTSRDVSGNLDLGSYEYGSSLSIVDQEFDNNVFISPNPSSGKFKINLIDGIVKSVIVYNGLGQQIKATIANEFDISNATDGIYFVKITSRQGKTAVKRIVKK</sequence>
<evidence type="ECO:0000256" key="1">
    <source>
        <dbReference type="ARBA" id="ARBA00022729"/>
    </source>
</evidence>
<evidence type="ECO:0000259" key="2">
    <source>
        <dbReference type="Pfam" id="PF18962"/>
    </source>
</evidence>
<dbReference type="SUPFAM" id="SSF51126">
    <property type="entry name" value="Pectin lyase-like"/>
    <property type="match status" value="1"/>
</dbReference>
<dbReference type="InterPro" id="IPR006626">
    <property type="entry name" value="PbH1"/>
</dbReference>
<protein>
    <submittedName>
        <fullName evidence="3">T9SS type A sorting domain-containing protein</fullName>
    </submittedName>
</protein>
<dbReference type="NCBIfam" id="TIGR04183">
    <property type="entry name" value="Por_Secre_tail"/>
    <property type="match status" value="1"/>
</dbReference>
<comment type="caution">
    <text evidence="3">The sequence shown here is derived from an EMBL/GenBank/DDBJ whole genome shotgun (WGS) entry which is preliminary data.</text>
</comment>
<keyword evidence="4" id="KW-1185">Reference proteome</keyword>
<evidence type="ECO:0000313" key="4">
    <source>
        <dbReference type="Proteomes" id="UP001597319"/>
    </source>
</evidence>
<gene>
    <name evidence="3" type="ORF">ACFSR1_18275</name>
</gene>
<dbReference type="Pfam" id="PF18962">
    <property type="entry name" value="Por_Secre_tail"/>
    <property type="match status" value="1"/>
</dbReference>
<dbReference type="RefSeq" id="WP_378294459.1">
    <property type="nucleotide sequence ID" value="NZ_JBHULE010000019.1"/>
</dbReference>
<accession>A0ABW5LLB8</accession>
<dbReference type="InterPro" id="IPR012334">
    <property type="entry name" value="Pectin_lyas_fold"/>
</dbReference>
<dbReference type="Gene3D" id="2.160.20.10">
    <property type="entry name" value="Single-stranded right-handed beta-helix, Pectin lyase-like"/>
    <property type="match status" value="1"/>
</dbReference>
<keyword evidence="1" id="KW-0732">Signal</keyword>
<name>A0ABW5LLB8_9FLAO</name>
<organism evidence="3 4">
    <name type="scientific">Aquimarina rubra</name>
    <dbReference type="NCBI Taxonomy" id="1920033"/>
    <lineage>
        <taxon>Bacteria</taxon>
        <taxon>Pseudomonadati</taxon>
        <taxon>Bacteroidota</taxon>
        <taxon>Flavobacteriia</taxon>
        <taxon>Flavobacteriales</taxon>
        <taxon>Flavobacteriaceae</taxon>
        <taxon>Aquimarina</taxon>
    </lineage>
</organism>
<feature type="domain" description="Secretion system C-terminal sorting" evidence="2">
    <location>
        <begin position="528"/>
        <end position="594"/>
    </location>
</feature>
<dbReference type="InterPro" id="IPR026444">
    <property type="entry name" value="Secre_tail"/>
</dbReference>
<dbReference type="InterPro" id="IPR011050">
    <property type="entry name" value="Pectin_lyase_fold/virulence"/>
</dbReference>
<dbReference type="EMBL" id="JBHULE010000019">
    <property type="protein sequence ID" value="MFD2564636.1"/>
    <property type="molecule type" value="Genomic_DNA"/>
</dbReference>
<proteinExistence type="predicted"/>
<dbReference type="Proteomes" id="UP001597319">
    <property type="component" value="Unassembled WGS sequence"/>
</dbReference>